<dbReference type="Proteomes" id="UP000479710">
    <property type="component" value="Unassembled WGS sequence"/>
</dbReference>
<name>A0A6G1DDR5_9ORYZ</name>
<reference evidence="1 2" key="1">
    <citation type="submission" date="2019-11" db="EMBL/GenBank/DDBJ databases">
        <title>Whole genome sequence of Oryza granulata.</title>
        <authorList>
            <person name="Li W."/>
        </authorList>
    </citation>
    <scope>NUCLEOTIDE SEQUENCE [LARGE SCALE GENOMIC DNA]</scope>
    <source>
        <strain evidence="2">cv. Menghai</strain>
        <tissue evidence="1">Leaf</tissue>
    </source>
</reference>
<evidence type="ECO:0000313" key="1">
    <source>
        <dbReference type="EMBL" id="KAF0910637.1"/>
    </source>
</evidence>
<evidence type="ECO:0000313" key="2">
    <source>
        <dbReference type="Proteomes" id="UP000479710"/>
    </source>
</evidence>
<gene>
    <name evidence="1" type="ORF">E2562_004633</name>
</gene>
<protein>
    <submittedName>
        <fullName evidence="1">Uncharacterized protein</fullName>
    </submittedName>
</protein>
<comment type="caution">
    <text evidence="1">The sequence shown here is derived from an EMBL/GenBank/DDBJ whole genome shotgun (WGS) entry which is preliminary data.</text>
</comment>
<dbReference type="AlphaFoldDB" id="A0A6G1DDR5"/>
<organism evidence="1 2">
    <name type="scientific">Oryza meyeriana var. granulata</name>
    <dbReference type="NCBI Taxonomy" id="110450"/>
    <lineage>
        <taxon>Eukaryota</taxon>
        <taxon>Viridiplantae</taxon>
        <taxon>Streptophyta</taxon>
        <taxon>Embryophyta</taxon>
        <taxon>Tracheophyta</taxon>
        <taxon>Spermatophyta</taxon>
        <taxon>Magnoliopsida</taxon>
        <taxon>Liliopsida</taxon>
        <taxon>Poales</taxon>
        <taxon>Poaceae</taxon>
        <taxon>BOP clade</taxon>
        <taxon>Oryzoideae</taxon>
        <taxon>Oryzeae</taxon>
        <taxon>Oryzinae</taxon>
        <taxon>Oryza</taxon>
        <taxon>Oryza meyeriana</taxon>
    </lineage>
</organism>
<dbReference type="OrthoDB" id="697864at2759"/>
<accession>A0A6G1DDR5</accession>
<proteinExistence type="predicted"/>
<sequence length="145" mass="16802">MLAEKWAAKKAQALQDVEERFNHQTVRILEGYDLPEHISLDLQRRHGNEYKVPDDLRLKFINSISDGNFGVLEEGELELLAREESDKCWIEMMAHKRAAEKAQALKDTEETEERFRMPLTKTAYPSTSRTTAMNTRYLKISTLSS</sequence>
<keyword evidence="2" id="KW-1185">Reference proteome</keyword>
<dbReference type="EMBL" id="SPHZ02000006">
    <property type="protein sequence ID" value="KAF0910637.1"/>
    <property type="molecule type" value="Genomic_DNA"/>
</dbReference>